<evidence type="ECO:0000313" key="2">
    <source>
        <dbReference type="EMBL" id="MBB6145639.1"/>
    </source>
</evidence>
<sequence>MPTFKPFRKLRFRRQTPVFARPESELRKRTESFCAANNLAAQTRRLIVLFTSIWTLPTERAFTAGLIRWIRLLEHDSDLRGRFQKSLREVVLQLDSISFLADSGIPAQHALWHETTQRIFQRLLPTARENVDTARLFAAVFSSPQAVERFRSIDGFVFTRLGRLLWPSLGLDAMPRVRENIHQSLCLLASRIAGRGATPAIRQRSTQNLDQPPFYRLVFATDTFVRSENSEQQRAHFHHWEESIRACRNELNQVRLHMEDSGVSTGLMFDVTSMEAALDRMEMLAATLVDHAPELRQGDEAAPKPSFAARQLLNTLVTGLLEDTRISALVRQNLNLLARKTVERTGHGGEHYIAHSLREYRQMWLAAIGGGLLTVFTAALKLRVVESHWPPFVEGFLIGIDYAISFLLLQIFGLALATKQPSMTAATFAGIIRQNRGASRRSKIADFAASISRTQLAAAIGNVFAVCAGAIAFEHLWQKMFSAHYLPDQTARHVYETLHPFSSATAIDAALTGVILWLAALIGGWCENFAVYHRLPAAIAAHPVGQRVGIRRMQRGAAWFENNIASWSTSIVLGFLLGFTPEIARFFGLPLDVRHVTLSTGMLALAAARYGTAAFGHDWLYSAVAGIGITFVLNLGVSFSIASVVALRAYNVQRSERLSILKYVLGQAVKSPLRFLYPVDAAPELTSVVPSHVVPAANSEE</sequence>
<dbReference type="EMBL" id="JACHEK010000007">
    <property type="protein sequence ID" value="MBB6145639.1"/>
    <property type="molecule type" value="Genomic_DNA"/>
</dbReference>
<feature type="transmembrane region" description="Helical" evidence="1">
    <location>
        <begin position="564"/>
        <end position="584"/>
    </location>
</feature>
<keyword evidence="3" id="KW-1185">Reference proteome</keyword>
<gene>
    <name evidence="2" type="ORF">HNQ77_003600</name>
</gene>
<dbReference type="AlphaFoldDB" id="A0A841K104"/>
<feature type="transmembrane region" description="Helical" evidence="1">
    <location>
        <begin position="456"/>
        <end position="477"/>
    </location>
</feature>
<feature type="transmembrane region" description="Helical" evidence="1">
    <location>
        <begin position="619"/>
        <end position="647"/>
    </location>
</feature>
<keyword evidence="1" id="KW-0472">Membrane</keyword>
<dbReference type="Pfam" id="PF10136">
    <property type="entry name" value="SpecificRecomb"/>
    <property type="match status" value="1"/>
</dbReference>
<dbReference type="OrthoDB" id="5688397at2"/>
<dbReference type="InterPro" id="IPR011385">
    <property type="entry name" value="Site-sp_rcmbase"/>
</dbReference>
<evidence type="ECO:0000256" key="1">
    <source>
        <dbReference type="SAM" id="Phobius"/>
    </source>
</evidence>
<dbReference type="RefSeq" id="WP_050060685.1">
    <property type="nucleotide sequence ID" value="NZ_JACHEK010000007.1"/>
</dbReference>
<accession>A0A841K104</accession>
<dbReference type="Proteomes" id="UP000538666">
    <property type="component" value="Unassembled WGS sequence"/>
</dbReference>
<protein>
    <submittedName>
        <fullName evidence="2">Site-specific recombinase</fullName>
    </submittedName>
</protein>
<organism evidence="2 3">
    <name type="scientific">Silvibacterium bohemicum</name>
    <dbReference type="NCBI Taxonomy" id="1577686"/>
    <lineage>
        <taxon>Bacteria</taxon>
        <taxon>Pseudomonadati</taxon>
        <taxon>Acidobacteriota</taxon>
        <taxon>Terriglobia</taxon>
        <taxon>Terriglobales</taxon>
        <taxon>Acidobacteriaceae</taxon>
        <taxon>Silvibacterium</taxon>
    </lineage>
</organism>
<evidence type="ECO:0000313" key="3">
    <source>
        <dbReference type="Proteomes" id="UP000538666"/>
    </source>
</evidence>
<feature type="transmembrane region" description="Helical" evidence="1">
    <location>
        <begin position="363"/>
        <end position="384"/>
    </location>
</feature>
<name>A0A841K104_9BACT</name>
<proteinExistence type="predicted"/>
<reference evidence="2 3" key="1">
    <citation type="submission" date="2020-08" db="EMBL/GenBank/DDBJ databases">
        <title>Genomic Encyclopedia of Type Strains, Phase IV (KMG-IV): sequencing the most valuable type-strain genomes for metagenomic binning, comparative biology and taxonomic classification.</title>
        <authorList>
            <person name="Goeker M."/>
        </authorList>
    </citation>
    <scope>NUCLEOTIDE SEQUENCE [LARGE SCALE GENOMIC DNA]</scope>
    <source>
        <strain evidence="2 3">DSM 103733</strain>
    </source>
</reference>
<comment type="caution">
    <text evidence="2">The sequence shown here is derived from an EMBL/GenBank/DDBJ whole genome shotgun (WGS) entry which is preliminary data.</text>
</comment>
<keyword evidence="1" id="KW-1133">Transmembrane helix</keyword>
<keyword evidence="1" id="KW-0812">Transmembrane</keyword>
<feature type="transmembrane region" description="Helical" evidence="1">
    <location>
        <begin position="396"/>
        <end position="417"/>
    </location>
</feature>